<evidence type="ECO:0000256" key="9">
    <source>
        <dbReference type="HAMAP-Rule" id="MF_00115"/>
    </source>
</evidence>
<proteinExistence type="inferred from homology"/>
<dbReference type="SUPFAM" id="SSF81330">
    <property type="entry name" value="Gated mechanosensitive channel"/>
    <property type="match status" value="1"/>
</dbReference>
<comment type="subunit">
    <text evidence="9">Homopentamer.</text>
</comment>
<dbReference type="PANTHER" id="PTHR30266">
    <property type="entry name" value="MECHANOSENSITIVE CHANNEL MSCL"/>
    <property type="match status" value="1"/>
</dbReference>
<keyword evidence="4 9" id="KW-0812">Transmembrane</keyword>
<evidence type="ECO:0000313" key="10">
    <source>
        <dbReference type="EMBL" id="QBA65286.1"/>
    </source>
</evidence>
<dbReference type="AlphaFoldDB" id="A0A411EC16"/>
<feature type="transmembrane region" description="Helical" evidence="9">
    <location>
        <begin position="79"/>
        <end position="100"/>
    </location>
</feature>
<protein>
    <recommendedName>
        <fullName evidence="9">Large-conductance mechanosensitive channel</fullName>
    </recommendedName>
</protein>
<gene>
    <name evidence="9 10" type="primary">mscL</name>
    <name evidence="10" type="ORF">EQY75_12545</name>
</gene>
<dbReference type="NCBIfam" id="TIGR00220">
    <property type="entry name" value="mscL"/>
    <property type="match status" value="1"/>
</dbReference>
<dbReference type="Proteomes" id="UP000290889">
    <property type="component" value="Chromosome"/>
</dbReference>
<dbReference type="InterPro" id="IPR001185">
    <property type="entry name" value="MS_channel"/>
</dbReference>
<comment type="subcellular location">
    <subcellularLocation>
        <location evidence="9">Cell membrane</location>
        <topology evidence="9">Multi-pass membrane protein</topology>
    </subcellularLocation>
    <subcellularLocation>
        <location evidence="1">Membrane</location>
        <topology evidence="1">Multi-pass membrane protein</topology>
    </subcellularLocation>
</comment>
<evidence type="ECO:0000256" key="3">
    <source>
        <dbReference type="ARBA" id="ARBA00022475"/>
    </source>
</evidence>
<keyword evidence="5 9" id="KW-1133">Transmembrane helix</keyword>
<dbReference type="Gene3D" id="1.10.1200.120">
    <property type="entry name" value="Large-conductance mechanosensitive channel, MscL, domain 1"/>
    <property type="match status" value="1"/>
</dbReference>
<evidence type="ECO:0000256" key="1">
    <source>
        <dbReference type="ARBA" id="ARBA00004141"/>
    </source>
</evidence>
<reference evidence="10 11" key="1">
    <citation type="submission" date="2019-01" db="EMBL/GenBank/DDBJ databases">
        <title>Muriicola soli sp. nov., isolated from soil.</title>
        <authorList>
            <person name="Kang H.J."/>
            <person name="Kim S.B."/>
        </authorList>
    </citation>
    <scope>NUCLEOTIDE SEQUENCE [LARGE SCALE GENOMIC DNA]</scope>
    <source>
        <strain evidence="10 11">MMS17-SY002</strain>
    </source>
</reference>
<organism evidence="10 11">
    <name type="scientific">Muriicola soli</name>
    <dbReference type="NCBI Taxonomy" id="2507538"/>
    <lineage>
        <taxon>Bacteria</taxon>
        <taxon>Pseudomonadati</taxon>
        <taxon>Bacteroidota</taxon>
        <taxon>Flavobacteriia</taxon>
        <taxon>Flavobacteriales</taxon>
        <taxon>Flavobacteriaceae</taxon>
        <taxon>Muriicola</taxon>
    </lineage>
</organism>
<dbReference type="InterPro" id="IPR036019">
    <property type="entry name" value="MscL_channel"/>
</dbReference>
<keyword evidence="3 9" id="KW-1003">Cell membrane</keyword>
<accession>A0A411EC16</accession>
<comment type="function">
    <text evidence="9">Channel that opens in response to stretch forces in the membrane lipid bilayer. May participate in the regulation of osmotic pressure changes within the cell.</text>
</comment>
<dbReference type="EMBL" id="CP035544">
    <property type="protein sequence ID" value="QBA65286.1"/>
    <property type="molecule type" value="Genomic_DNA"/>
</dbReference>
<dbReference type="PRINTS" id="PR01264">
    <property type="entry name" value="MECHCHANNEL"/>
</dbReference>
<evidence type="ECO:0000256" key="6">
    <source>
        <dbReference type="ARBA" id="ARBA00023065"/>
    </source>
</evidence>
<dbReference type="HAMAP" id="MF_00115">
    <property type="entry name" value="MscL"/>
    <property type="match status" value="1"/>
</dbReference>
<keyword evidence="2 9" id="KW-0813">Transport</keyword>
<evidence type="ECO:0000256" key="7">
    <source>
        <dbReference type="ARBA" id="ARBA00023136"/>
    </source>
</evidence>
<keyword evidence="8 9" id="KW-0407">Ion channel</keyword>
<comment type="similarity">
    <text evidence="9">Belongs to the MscL family.</text>
</comment>
<keyword evidence="11" id="KW-1185">Reference proteome</keyword>
<dbReference type="GO" id="GO:0008381">
    <property type="term" value="F:mechanosensitive monoatomic ion channel activity"/>
    <property type="evidence" value="ECO:0007669"/>
    <property type="project" value="UniProtKB-UniRule"/>
</dbReference>
<dbReference type="RefSeq" id="WP_129606373.1">
    <property type="nucleotide sequence ID" value="NZ_CP035544.1"/>
</dbReference>
<dbReference type="PANTHER" id="PTHR30266:SF2">
    <property type="entry name" value="LARGE-CONDUCTANCE MECHANOSENSITIVE CHANNEL"/>
    <property type="match status" value="1"/>
</dbReference>
<feature type="transmembrane region" description="Helical" evidence="9">
    <location>
        <begin position="12"/>
        <end position="31"/>
    </location>
</feature>
<evidence type="ECO:0000256" key="2">
    <source>
        <dbReference type="ARBA" id="ARBA00022448"/>
    </source>
</evidence>
<evidence type="ECO:0000256" key="8">
    <source>
        <dbReference type="ARBA" id="ARBA00023303"/>
    </source>
</evidence>
<evidence type="ECO:0000256" key="5">
    <source>
        <dbReference type="ARBA" id="ARBA00022989"/>
    </source>
</evidence>
<dbReference type="InterPro" id="IPR037673">
    <property type="entry name" value="MSC/AndL"/>
</dbReference>
<name>A0A411EC16_9FLAO</name>
<evidence type="ECO:0000256" key="4">
    <source>
        <dbReference type="ARBA" id="ARBA00022692"/>
    </source>
</evidence>
<evidence type="ECO:0000313" key="11">
    <source>
        <dbReference type="Proteomes" id="UP000290889"/>
    </source>
</evidence>
<dbReference type="OrthoDB" id="9810350at2"/>
<sequence>MLKEFKKFIMTGNVIEFAVAVILAGAVSQVVNGFVKDIVMPVVGEFTGGVDFANLKYVLTEASGVAGEAGAVAENAIRYGAWINSIVNLIIVGFVLFMIIKAYNKTKKPPAPAAPKGPSQEELLAEIRDLLKKQ</sequence>
<dbReference type="Pfam" id="PF01741">
    <property type="entry name" value="MscL"/>
    <property type="match status" value="1"/>
</dbReference>
<keyword evidence="6 9" id="KW-0406">Ion transport</keyword>
<dbReference type="GO" id="GO:0005886">
    <property type="term" value="C:plasma membrane"/>
    <property type="evidence" value="ECO:0007669"/>
    <property type="project" value="UniProtKB-SubCell"/>
</dbReference>
<dbReference type="KEGG" id="mur:EQY75_12545"/>
<keyword evidence="7 9" id="KW-0472">Membrane</keyword>